<proteinExistence type="predicted"/>
<dbReference type="AlphaFoldDB" id="A0A5M6DPL1"/>
<gene>
    <name evidence="1" type="ORF">F0145_02165</name>
</gene>
<organism evidence="1 2">
    <name type="scientific">Adhaeribacter rhizoryzae</name>
    <dbReference type="NCBI Taxonomy" id="2607907"/>
    <lineage>
        <taxon>Bacteria</taxon>
        <taxon>Pseudomonadati</taxon>
        <taxon>Bacteroidota</taxon>
        <taxon>Cytophagia</taxon>
        <taxon>Cytophagales</taxon>
        <taxon>Hymenobacteraceae</taxon>
        <taxon>Adhaeribacter</taxon>
    </lineage>
</organism>
<dbReference type="PANTHER" id="PTHR38477:SF1">
    <property type="entry name" value="MUREIN L,D-TRANSPEPTIDASE CATALYTIC DOMAIN FAMILY PROTEIN"/>
    <property type="match status" value="1"/>
</dbReference>
<name>A0A5M6DPL1_9BACT</name>
<reference evidence="1 2" key="1">
    <citation type="submission" date="2019-09" db="EMBL/GenBank/DDBJ databases">
        <title>Genome sequence and assembly of Adhaeribacter sp.</title>
        <authorList>
            <person name="Chhetri G."/>
        </authorList>
    </citation>
    <scope>NUCLEOTIDE SEQUENCE [LARGE SCALE GENOMIC DNA]</scope>
    <source>
        <strain evidence="1 2">DK36</strain>
    </source>
</reference>
<dbReference type="InterPro" id="IPR032676">
    <property type="entry name" value="YkuD_2"/>
</dbReference>
<protein>
    <submittedName>
        <fullName evidence="1">Murein L,D-transpeptidase catalytic domain family protein</fullName>
    </submittedName>
</protein>
<keyword evidence="2" id="KW-1185">Reference proteome</keyword>
<sequence length="275" mass="30828">MKNSKIRLRAKWGRRHAKKAIPLFASFFLAHSPVPAGSTTHKQNAAVVAPSTVALKFIQFELEVYDLYEQIGLQQAGLSLEVFNQAMVGYLNLLHAGELTNTRTLTIADFDKSSSEERFWVIDLENKTILHQSLVAHGKNSGENMAEDFSNVIQSEKSSLGFFVTQNTYQGRHGLSLKLAGMDEEFNKNAYDRNIVVHGAEYVSEDFVKQHGRLGRSQGCPALPMKNHKEIIQDIKDGSVLYLHASNADYKSKLLDTEIAMNAFFKEAIPVYAYN</sequence>
<comment type="caution">
    <text evidence="1">The sequence shown here is derived from an EMBL/GenBank/DDBJ whole genome shotgun (WGS) entry which is preliminary data.</text>
</comment>
<dbReference type="EMBL" id="VWSF01000001">
    <property type="protein sequence ID" value="KAA5549418.1"/>
    <property type="molecule type" value="Genomic_DNA"/>
</dbReference>
<evidence type="ECO:0000313" key="2">
    <source>
        <dbReference type="Proteomes" id="UP000323426"/>
    </source>
</evidence>
<dbReference type="RefSeq" id="WP_150086414.1">
    <property type="nucleotide sequence ID" value="NZ_VWSF01000001.1"/>
</dbReference>
<accession>A0A5M6DPL1</accession>
<dbReference type="Pfam" id="PF13645">
    <property type="entry name" value="YkuD_2"/>
    <property type="match status" value="1"/>
</dbReference>
<dbReference type="PANTHER" id="PTHR38477">
    <property type="entry name" value="HYPOTHETICAL EXPORTED PROTEIN"/>
    <property type="match status" value="1"/>
</dbReference>
<evidence type="ECO:0000313" key="1">
    <source>
        <dbReference type="EMBL" id="KAA5549418.1"/>
    </source>
</evidence>
<dbReference type="Proteomes" id="UP000323426">
    <property type="component" value="Unassembled WGS sequence"/>
</dbReference>